<dbReference type="SUPFAM" id="SSF55469">
    <property type="entry name" value="FMN-dependent nitroreductase-like"/>
    <property type="match status" value="1"/>
</dbReference>
<evidence type="ECO:0000259" key="1">
    <source>
        <dbReference type="Pfam" id="PF00881"/>
    </source>
</evidence>
<feature type="domain" description="Nitroreductase" evidence="1">
    <location>
        <begin position="16"/>
        <end position="182"/>
    </location>
</feature>
<dbReference type="Proteomes" id="UP000323956">
    <property type="component" value="Unassembled WGS sequence"/>
</dbReference>
<accession>A0A1N6TMU8</accession>
<dbReference type="NCBIfam" id="TIGR02476">
    <property type="entry name" value="BluB"/>
    <property type="match status" value="1"/>
</dbReference>
<dbReference type="InterPro" id="IPR050627">
    <property type="entry name" value="Nitroreductase/BluB"/>
</dbReference>
<evidence type="ECO:0000313" key="3">
    <source>
        <dbReference type="Proteomes" id="UP000323956"/>
    </source>
</evidence>
<dbReference type="PANTHER" id="PTHR23026:SF123">
    <property type="entry name" value="NAD(P)H NITROREDUCTASE RV3131-RELATED"/>
    <property type="match status" value="1"/>
</dbReference>
<dbReference type="Pfam" id="PF00881">
    <property type="entry name" value="Nitroreductase"/>
    <property type="match status" value="1"/>
</dbReference>
<dbReference type="EMBL" id="FTMK01000009">
    <property type="protein sequence ID" value="SIQ54732.1"/>
    <property type="molecule type" value="Genomic_DNA"/>
</dbReference>
<name>A0A1N6TMU8_9RHOB</name>
<sequence length="208" mass="23787">MMRFGPDDQAALERVLRWRRDVRHFRDDPVPEPLLKELRAAMELAPSVGNARPWRVIRVESPDLRAAIRADFQRSNAQAATRYQGRQRQEYEALKLAGLDRAPVWLAIFTQIDPAEGHGLGRATMPQTLRQSTAMAIHALWLAARVRNLGLGMVSVLDPARITALLRVPQDWEFSALLCLGWPEFTDDTPLLHRAGWQRNTAPDWQRR</sequence>
<dbReference type="PANTHER" id="PTHR23026">
    <property type="entry name" value="NADPH NITROREDUCTASE"/>
    <property type="match status" value="1"/>
</dbReference>
<dbReference type="AlphaFoldDB" id="A0A1N6TMU8"/>
<evidence type="ECO:0000313" key="2">
    <source>
        <dbReference type="EMBL" id="SIQ54732.1"/>
    </source>
</evidence>
<dbReference type="GO" id="GO:0016491">
    <property type="term" value="F:oxidoreductase activity"/>
    <property type="evidence" value="ECO:0007669"/>
    <property type="project" value="InterPro"/>
</dbReference>
<dbReference type="InterPro" id="IPR000415">
    <property type="entry name" value="Nitroreductase-like"/>
</dbReference>
<dbReference type="Gene3D" id="3.40.109.10">
    <property type="entry name" value="NADH Oxidase"/>
    <property type="match status" value="1"/>
</dbReference>
<reference evidence="2 3" key="1">
    <citation type="submission" date="2017-01" db="EMBL/GenBank/DDBJ databases">
        <authorList>
            <person name="Varghese N."/>
            <person name="Submissions S."/>
        </authorList>
    </citation>
    <scope>NUCLEOTIDE SEQUENCE [LARGE SCALE GENOMIC DNA]</scope>
    <source>
        <strain evidence="2 3">ATCC 700171</strain>
    </source>
</reference>
<dbReference type="InterPro" id="IPR012825">
    <property type="entry name" value="BluB"/>
</dbReference>
<proteinExistence type="predicted"/>
<protein>
    <submittedName>
        <fullName evidence="2">Cob(II)yrinic acid a,c-diamide reductase</fullName>
    </submittedName>
</protein>
<gene>
    <name evidence="2" type="ORF">SAMN05421641_10987</name>
</gene>
<organism evidence="2 3">
    <name type="scientific">Paracoccus thiocyanatus</name>
    <dbReference type="NCBI Taxonomy" id="34006"/>
    <lineage>
        <taxon>Bacteria</taxon>
        <taxon>Pseudomonadati</taxon>
        <taxon>Pseudomonadota</taxon>
        <taxon>Alphaproteobacteria</taxon>
        <taxon>Rhodobacterales</taxon>
        <taxon>Paracoccaceae</taxon>
        <taxon>Paracoccus</taxon>
    </lineage>
</organism>
<dbReference type="InterPro" id="IPR029479">
    <property type="entry name" value="Nitroreductase"/>
</dbReference>